<dbReference type="SUPFAM" id="SSF51905">
    <property type="entry name" value="FAD/NAD(P)-binding domain"/>
    <property type="match status" value="1"/>
</dbReference>
<evidence type="ECO:0000313" key="5">
    <source>
        <dbReference type="EMBL" id="NKZ03723.1"/>
    </source>
</evidence>
<evidence type="ECO:0000256" key="2">
    <source>
        <dbReference type="ARBA" id="ARBA00022630"/>
    </source>
</evidence>
<dbReference type="PANTHER" id="PTHR43004">
    <property type="entry name" value="TRK SYSTEM POTASSIUM UPTAKE PROTEIN"/>
    <property type="match status" value="1"/>
</dbReference>
<dbReference type="GO" id="GO:0016709">
    <property type="term" value="F:oxidoreductase activity, acting on paired donors, with incorporation or reduction of molecular oxygen, NAD(P)H as one donor, and incorporation of one atom of oxygen"/>
    <property type="evidence" value="ECO:0007669"/>
    <property type="project" value="UniProtKB-ARBA"/>
</dbReference>
<dbReference type="Proteomes" id="UP000579250">
    <property type="component" value="Unassembled WGS sequence"/>
</dbReference>
<keyword evidence="3" id="KW-0274">FAD</keyword>
<evidence type="ECO:0000256" key="3">
    <source>
        <dbReference type="ARBA" id="ARBA00022827"/>
    </source>
</evidence>
<dbReference type="RefSeq" id="WP_067634757.1">
    <property type="nucleotide sequence ID" value="NZ_JAAXPI010000007.1"/>
</dbReference>
<dbReference type="Pfam" id="PF01494">
    <property type="entry name" value="FAD_binding_3"/>
    <property type="match status" value="1"/>
</dbReference>
<dbReference type="Gene3D" id="3.40.30.120">
    <property type="match status" value="1"/>
</dbReference>
<proteinExistence type="predicted"/>
<dbReference type="GO" id="GO:0071949">
    <property type="term" value="F:FAD binding"/>
    <property type="evidence" value="ECO:0007669"/>
    <property type="project" value="InterPro"/>
</dbReference>
<sequence>MTQTRPADVDVLVVGAGPTGLTAAYEALRHGLTARIIDRKAGRASISKALVVHARTMEAFETMGLAGDVLAAGVPFAALNIQAGRGRPVRVDMRGLPWGDTSYPFWLSIPQYVTEQIIETHLGAAGAKVEWNVWAEHLRDHGGHVETTLRHDSGHTETVRSRWLIGCDGGRSTVRDLAGLTLKRSDAGATFVLADIRTTAPLVQDEGYVHLGREGLLLLVPMPKPGRRRIIAHMPGAVPPAIDTPFLDAMIRSRTGLDIGAHDLTWQSRFNLGHGVADRYRRGRVFLAGDAAHVHSPVGGQGLNTGVQEAHNLLWKIAAADGLDEEAAGRLLDTYETERRTIARGMVHGTARMTKVMTADLGLAHRMRAVLAPRVVGRPSVQARLGRRVGMLDTAYRNRVLSAAGRRMPNPELRDGGRLHQRLGALGHTWVAWVASGEPLPDPADARWRGLPVLPVTRTSLADGQPWPDDAERVVLVRPDRHVAAAGRTPEAVWSALQHHTTCGPPTR</sequence>
<evidence type="ECO:0000259" key="4">
    <source>
        <dbReference type="Pfam" id="PF01494"/>
    </source>
</evidence>
<evidence type="ECO:0000313" key="6">
    <source>
        <dbReference type="Proteomes" id="UP000579250"/>
    </source>
</evidence>
<dbReference type="InterPro" id="IPR002938">
    <property type="entry name" value="FAD-bd"/>
</dbReference>
<reference evidence="5 6" key="1">
    <citation type="submission" date="2020-04" db="EMBL/GenBank/DDBJ databases">
        <title>MicrobeNet Type strains.</title>
        <authorList>
            <person name="Nicholson A.C."/>
        </authorList>
    </citation>
    <scope>NUCLEOTIDE SEQUENCE [LARGE SCALE GENOMIC DNA]</scope>
    <source>
        <strain evidence="5 6">ATCC BAA-277</strain>
    </source>
</reference>
<dbReference type="InterPro" id="IPR036188">
    <property type="entry name" value="FAD/NAD-bd_sf"/>
</dbReference>
<comment type="caution">
    <text evidence="5">The sequence shown here is derived from an EMBL/GenBank/DDBJ whole genome shotgun (WGS) entry which is preliminary data.</text>
</comment>
<dbReference type="Gene3D" id="3.50.50.60">
    <property type="entry name" value="FAD/NAD(P)-binding domain"/>
    <property type="match status" value="1"/>
</dbReference>
<evidence type="ECO:0000256" key="1">
    <source>
        <dbReference type="ARBA" id="ARBA00001974"/>
    </source>
</evidence>
<dbReference type="EMBL" id="JAAXPI010000007">
    <property type="protein sequence ID" value="NKZ03723.1"/>
    <property type="molecule type" value="Genomic_DNA"/>
</dbReference>
<name>A0A846Z019_9ACTN</name>
<dbReference type="InterPro" id="IPR050641">
    <property type="entry name" value="RIFMO-like"/>
</dbReference>
<feature type="domain" description="FAD-binding" evidence="4">
    <location>
        <begin position="8"/>
        <end position="348"/>
    </location>
</feature>
<dbReference type="PANTHER" id="PTHR43004:SF19">
    <property type="entry name" value="BINDING MONOOXYGENASE, PUTATIVE (JCVI)-RELATED"/>
    <property type="match status" value="1"/>
</dbReference>
<accession>A0A846Z019</accession>
<protein>
    <submittedName>
        <fullName evidence="5">FAD-binding protein</fullName>
    </submittedName>
</protein>
<dbReference type="AlphaFoldDB" id="A0A846Z019"/>
<comment type="cofactor">
    <cofactor evidence="1">
        <name>FAD</name>
        <dbReference type="ChEBI" id="CHEBI:57692"/>
    </cofactor>
</comment>
<keyword evidence="6" id="KW-1185">Reference proteome</keyword>
<dbReference type="PRINTS" id="PR00420">
    <property type="entry name" value="RNGMNOXGNASE"/>
</dbReference>
<keyword evidence="2" id="KW-0285">Flavoprotein</keyword>
<organism evidence="5 6">
    <name type="scientific">Actinomadura latina</name>
    <dbReference type="NCBI Taxonomy" id="163603"/>
    <lineage>
        <taxon>Bacteria</taxon>
        <taxon>Bacillati</taxon>
        <taxon>Actinomycetota</taxon>
        <taxon>Actinomycetes</taxon>
        <taxon>Streptosporangiales</taxon>
        <taxon>Thermomonosporaceae</taxon>
        <taxon>Actinomadura</taxon>
    </lineage>
</organism>
<gene>
    <name evidence="5" type="ORF">HGB48_08175</name>
</gene>
<dbReference type="Gene3D" id="3.30.70.2450">
    <property type="match status" value="1"/>
</dbReference>